<name>B3T2N7_9ARCH</name>
<protein>
    <submittedName>
        <fullName evidence="1">Uncharacterized protein</fullName>
    </submittedName>
</protein>
<dbReference type="EMBL" id="EU016586">
    <property type="protein sequence ID" value="ABZ06846.1"/>
    <property type="molecule type" value="Genomic_DNA"/>
</dbReference>
<reference evidence="1" key="1">
    <citation type="journal article" date="2008" name="ISME J.">
        <title>Genomic patterns of recombination, clonal divergence and environment in marine microbial populations.</title>
        <authorList>
            <person name="Konstantinidis K.T."/>
            <person name="Delong E.F."/>
        </authorList>
    </citation>
    <scope>NUCLEOTIDE SEQUENCE</scope>
</reference>
<organism evidence="1">
    <name type="scientific">uncultured marine crenarchaeote HF4000_ANIW93E5</name>
    <dbReference type="NCBI Taxonomy" id="455563"/>
    <lineage>
        <taxon>Archaea</taxon>
        <taxon>Nitrososphaerota</taxon>
        <taxon>Nitrososphaeria</taxon>
        <taxon>Nitrosopumilales</taxon>
        <taxon>environmental samples</taxon>
    </lineage>
</organism>
<accession>B3T2N7</accession>
<evidence type="ECO:0000313" key="1">
    <source>
        <dbReference type="EMBL" id="ABZ06846.1"/>
    </source>
</evidence>
<dbReference type="AlphaFoldDB" id="B3T2N7"/>
<gene>
    <name evidence="1" type="ORF">ALOHA_HF4000ANIW93E5ctg6g14</name>
</gene>
<sequence length="78" mass="9078">MCKNVKRVEGNAGQILDKAPKNKPYNTMKTDFFFCLQTGSFSLKTFKCSVDFCFKDAKPYCSVFYISWNFFRIVCSRS</sequence>
<proteinExistence type="predicted"/>